<organism evidence="1 2">
    <name type="scientific">Pseudomonas putida</name>
    <name type="common">Arthrobacter siderocapsulatus</name>
    <dbReference type="NCBI Taxonomy" id="303"/>
    <lineage>
        <taxon>Bacteria</taxon>
        <taxon>Pseudomonadati</taxon>
        <taxon>Pseudomonadota</taxon>
        <taxon>Gammaproteobacteria</taxon>
        <taxon>Pseudomonadales</taxon>
        <taxon>Pseudomonadaceae</taxon>
        <taxon>Pseudomonas</taxon>
    </lineage>
</organism>
<dbReference type="EMBL" id="CP030750">
    <property type="protein sequence ID" value="AXA23455.1"/>
    <property type="molecule type" value="Genomic_DNA"/>
</dbReference>
<dbReference type="AlphaFoldDB" id="A0AAD0L6C4"/>
<protein>
    <submittedName>
        <fullName evidence="1">Uncharacterized protein</fullName>
    </submittedName>
</protein>
<dbReference type="Proteomes" id="UP000251617">
    <property type="component" value="Chromosome"/>
</dbReference>
<evidence type="ECO:0000313" key="1">
    <source>
        <dbReference type="EMBL" id="AXA23455.1"/>
    </source>
</evidence>
<sequence>MITPTQHFSQPEDLLCITARAPKGVPIDALTCAIERAQAVLCLLEDQFEVEQGQRLANRVILGALWDVRGTLEQIRTLVVHADDSTRHVAERGGK</sequence>
<accession>A0AAD0L6C4</accession>
<name>A0AAD0L6C4_PSEPU</name>
<proteinExistence type="predicted"/>
<gene>
    <name evidence="1" type="ORF">C1S65_04735</name>
</gene>
<reference evidence="1 2" key="1">
    <citation type="submission" date="2018-06" db="EMBL/GenBank/DDBJ databases">
        <title>The genome of Pseudomonas putida NX-1, a lignin degrader.</title>
        <authorList>
            <person name="Xu Z."/>
        </authorList>
    </citation>
    <scope>NUCLEOTIDE SEQUENCE [LARGE SCALE GENOMIC DNA]</scope>
    <source>
        <strain evidence="1 2">NX-1</strain>
    </source>
</reference>
<evidence type="ECO:0000313" key="2">
    <source>
        <dbReference type="Proteomes" id="UP000251617"/>
    </source>
</evidence>